<keyword evidence="4" id="KW-1185">Reference proteome</keyword>
<dbReference type="SUPFAM" id="SSF50630">
    <property type="entry name" value="Acid proteases"/>
    <property type="match status" value="1"/>
</dbReference>
<feature type="chain" id="PRO_5031189514" evidence="1">
    <location>
        <begin position="25"/>
        <end position="179"/>
    </location>
</feature>
<dbReference type="Gene3D" id="2.40.70.10">
    <property type="entry name" value="Acid Proteases"/>
    <property type="match status" value="1"/>
</dbReference>
<evidence type="ECO:0000313" key="3">
    <source>
        <dbReference type="EMBL" id="MWJ27608.1"/>
    </source>
</evidence>
<evidence type="ECO:0000259" key="2">
    <source>
        <dbReference type="Pfam" id="PF05618"/>
    </source>
</evidence>
<dbReference type="InterPro" id="IPR008503">
    <property type="entry name" value="Asp_endopeptidase"/>
</dbReference>
<name>A0A7X3H102_9GAMM</name>
<proteinExistence type="predicted"/>
<dbReference type="EMBL" id="WTKP01000003">
    <property type="protein sequence ID" value="MWJ27608.1"/>
    <property type="molecule type" value="Genomic_DNA"/>
</dbReference>
<keyword evidence="3" id="KW-0645">Protease</keyword>
<gene>
    <name evidence="3" type="ORF">GPM19_05205</name>
</gene>
<evidence type="ECO:0000313" key="4">
    <source>
        <dbReference type="Proteomes" id="UP000437638"/>
    </source>
</evidence>
<sequence>MVHGALAYLIGIALFAMSVSAVQAEEKVFGWVEKATLKPWGIEVKAKLDSGALTSSLDARDIELFEKDGEDWVRFRLKLENQASGETFSDTLERPLYRELTVRGAGGRDERPVVLLKVCMGNTIYEEQFSLRDRGEMNYPLLLGRRTLSHLGLLDVRRTFMQTPDCEKDAPLVAHESKD</sequence>
<organism evidence="3 4">
    <name type="scientific">Vreelandella zhuhanensis</name>
    <dbReference type="NCBI Taxonomy" id="2684210"/>
    <lineage>
        <taxon>Bacteria</taxon>
        <taxon>Pseudomonadati</taxon>
        <taxon>Pseudomonadota</taxon>
        <taxon>Gammaproteobacteria</taxon>
        <taxon>Oceanospirillales</taxon>
        <taxon>Halomonadaceae</taxon>
        <taxon>Vreelandella</taxon>
    </lineage>
</organism>
<keyword evidence="1" id="KW-0732">Signal</keyword>
<keyword evidence="3" id="KW-0378">Hydrolase</keyword>
<dbReference type="PANTHER" id="PTHR38037">
    <property type="entry name" value="ZN_PROTEASE DOMAIN-CONTAINING PROTEIN"/>
    <property type="match status" value="1"/>
</dbReference>
<dbReference type="Pfam" id="PF05618">
    <property type="entry name" value="Zn_protease"/>
    <property type="match status" value="1"/>
</dbReference>
<reference evidence="3 4" key="1">
    <citation type="submission" date="2019-12" db="EMBL/GenBank/DDBJ databases">
        <title>Halomonas rutogse sp. nov. isolated from two lakes on Tibetan Plateau.</title>
        <authorList>
            <person name="Gao P."/>
        </authorList>
    </citation>
    <scope>NUCLEOTIDE SEQUENCE [LARGE SCALE GENOMIC DNA]</scope>
    <source>
        <strain evidence="3 4">ZH2S</strain>
    </source>
</reference>
<dbReference type="Proteomes" id="UP000437638">
    <property type="component" value="Unassembled WGS sequence"/>
</dbReference>
<dbReference type="PANTHER" id="PTHR38037:SF2">
    <property type="entry name" value="ATP-DEPENDENT ZINC PROTEASE DOMAIN-CONTAINING PROTEIN-RELATED"/>
    <property type="match status" value="1"/>
</dbReference>
<comment type="caution">
    <text evidence="3">The sequence shown here is derived from an EMBL/GenBank/DDBJ whole genome shotgun (WGS) entry which is preliminary data.</text>
</comment>
<dbReference type="GO" id="GO:0008233">
    <property type="term" value="F:peptidase activity"/>
    <property type="evidence" value="ECO:0007669"/>
    <property type="project" value="UniProtKB-KW"/>
</dbReference>
<accession>A0A7X3H102</accession>
<feature type="domain" description="Retropepsin-like aspartic endopeptidase" evidence="2">
    <location>
        <begin position="28"/>
        <end position="163"/>
    </location>
</feature>
<protein>
    <submittedName>
        <fullName evidence="3">ATP-dependent zinc protease</fullName>
    </submittedName>
</protein>
<dbReference type="InterPro" id="IPR021109">
    <property type="entry name" value="Peptidase_aspartic_dom_sf"/>
</dbReference>
<evidence type="ECO:0000256" key="1">
    <source>
        <dbReference type="SAM" id="SignalP"/>
    </source>
</evidence>
<dbReference type="AlphaFoldDB" id="A0A7X3H102"/>
<dbReference type="GO" id="GO:0006508">
    <property type="term" value="P:proteolysis"/>
    <property type="evidence" value="ECO:0007669"/>
    <property type="project" value="UniProtKB-KW"/>
</dbReference>
<feature type="signal peptide" evidence="1">
    <location>
        <begin position="1"/>
        <end position="24"/>
    </location>
</feature>